<dbReference type="GO" id="GO:0051707">
    <property type="term" value="P:response to other organism"/>
    <property type="evidence" value="ECO:0007669"/>
    <property type="project" value="UniProtKB-ARBA"/>
</dbReference>
<evidence type="ECO:0000256" key="7">
    <source>
        <dbReference type="ARBA" id="ARBA00022741"/>
    </source>
</evidence>
<evidence type="ECO:0000256" key="16">
    <source>
        <dbReference type="ARBA" id="ARBA00048679"/>
    </source>
</evidence>
<dbReference type="EC" id="2.7.11.1" evidence="17"/>
<comment type="subcellular location">
    <subcellularLocation>
        <location evidence="1">Membrane</location>
        <topology evidence="1">Single-pass type I membrane protein</topology>
    </subcellularLocation>
</comment>
<keyword evidence="12" id="KW-1015">Disulfide bond</keyword>
<keyword evidence="3" id="KW-0245">EGF-like domain</keyword>
<feature type="domain" description="Protein kinase" evidence="21">
    <location>
        <begin position="510"/>
        <end position="792"/>
    </location>
</feature>
<comment type="catalytic activity">
    <reaction evidence="16 17">
        <text>L-seryl-[protein] + ATP = O-phospho-L-seryl-[protein] + ADP + H(+)</text>
        <dbReference type="Rhea" id="RHEA:17989"/>
        <dbReference type="Rhea" id="RHEA-COMP:9863"/>
        <dbReference type="Rhea" id="RHEA-COMP:11604"/>
        <dbReference type="ChEBI" id="CHEBI:15378"/>
        <dbReference type="ChEBI" id="CHEBI:29999"/>
        <dbReference type="ChEBI" id="CHEBI:30616"/>
        <dbReference type="ChEBI" id="CHEBI:83421"/>
        <dbReference type="ChEBI" id="CHEBI:456216"/>
        <dbReference type="EC" id="2.7.11.1"/>
    </reaction>
</comment>
<dbReference type="PIRSF" id="PIRSF000641">
    <property type="entry name" value="SRK"/>
    <property type="match status" value="1"/>
</dbReference>
<feature type="domain" description="Bulb-type lectin" evidence="22">
    <location>
        <begin position="28"/>
        <end position="154"/>
    </location>
</feature>
<dbReference type="PROSITE" id="PS00108">
    <property type="entry name" value="PROTEIN_KINASE_ST"/>
    <property type="match status" value="1"/>
</dbReference>
<dbReference type="EMBL" id="MF737066">
    <property type="protein sequence ID" value="AVY91861.1"/>
    <property type="molecule type" value="Genomic_DNA"/>
</dbReference>
<organism evidence="24">
    <name type="scientific">Saccharum hybrid cultivar SP80-3280</name>
    <dbReference type="NCBI Taxonomy" id="193079"/>
    <lineage>
        <taxon>Eukaryota</taxon>
        <taxon>Viridiplantae</taxon>
        <taxon>Streptophyta</taxon>
        <taxon>Embryophyta</taxon>
        <taxon>Tracheophyta</taxon>
        <taxon>Spermatophyta</taxon>
        <taxon>Magnoliopsida</taxon>
        <taxon>Liliopsida</taxon>
        <taxon>Poales</taxon>
        <taxon>Poaceae</taxon>
        <taxon>PACMAD clade</taxon>
        <taxon>Panicoideae</taxon>
        <taxon>Andropogonodae</taxon>
        <taxon>Andropogoneae</taxon>
        <taxon>Saccharinae</taxon>
        <taxon>Saccharum</taxon>
        <taxon>Saccharum officinarum species complex</taxon>
    </lineage>
</organism>
<protein>
    <recommendedName>
        <fullName evidence="17">Receptor-like serine/threonine-protein kinase</fullName>
        <ecNumber evidence="17">2.7.11.1</ecNumber>
    </recommendedName>
</protein>
<dbReference type="Pfam" id="PF00069">
    <property type="entry name" value="Pkinase"/>
    <property type="match status" value="1"/>
</dbReference>
<dbReference type="PANTHER" id="PTHR47974:SF19">
    <property type="entry name" value="RECEPTOR-LIKE SERINE_THREONINE-PROTEIN KINASE"/>
    <property type="match status" value="1"/>
</dbReference>
<proteinExistence type="inferred from homology"/>
<dbReference type="CDD" id="cd00028">
    <property type="entry name" value="B_lectin"/>
    <property type="match status" value="1"/>
</dbReference>
<evidence type="ECO:0000256" key="6">
    <source>
        <dbReference type="ARBA" id="ARBA00022729"/>
    </source>
</evidence>
<evidence type="ECO:0000256" key="13">
    <source>
        <dbReference type="ARBA" id="ARBA00023170"/>
    </source>
</evidence>
<feature type="transmembrane region" description="Helical" evidence="19">
    <location>
        <begin position="453"/>
        <end position="477"/>
    </location>
</feature>
<evidence type="ECO:0000256" key="2">
    <source>
        <dbReference type="ARBA" id="ARBA00022527"/>
    </source>
</evidence>
<keyword evidence="9 17" id="KW-0067">ATP-binding</keyword>
<evidence type="ECO:0000313" key="24">
    <source>
        <dbReference type="EMBL" id="AVY91861.1"/>
    </source>
</evidence>
<keyword evidence="5 19" id="KW-0812">Transmembrane</keyword>
<evidence type="ECO:0000259" key="22">
    <source>
        <dbReference type="PROSITE" id="PS50927"/>
    </source>
</evidence>
<evidence type="ECO:0000256" key="17">
    <source>
        <dbReference type="PIRNR" id="PIRNR000641"/>
    </source>
</evidence>
<feature type="binding site" evidence="18">
    <location>
        <position position="538"/>
    </location>
    <ligand>
        <name>ATP</name>
        <dbReference type="ChEBI" id="CHEBI:30616"/>
    </ligand>
</feature>
<dbReference type="Gene3D" id="1.10.510.10">
    <property type="entry name" value="Transferase(Phosphotransferase) domain 1"/>
    <property type="match status" value="1"/>
</dbReference>
<evidence type="ECO:0000256" key="19">
    <source>
        <dbReference type="SAM" id="Phobius"/>
    </source>
</evidence>
<dbReference type="SUPFAM" id="SSF51110">
    <property type="entry name" value="alpha-D-mannose-specific plant lectins"/>
    <property type="match status" value="1"/>
</dbReference>
<dbReference type="PROSITE" id="PS50948">
    <property type="entry name" value="PAN"/>
    <property type="match status" value="1"/>
</dbReference>
<keyword evidence="14" id="KW-0325">Glycoprotein</keyword>
<evidence type="ECO:0000256" key="11">
    <source>
        <dbReference type="ARBA" id="ARBA00023136"/>
    </source>
</evidence>
<keyword evidence="2 17" id="KW-0723">Serine/threonine-protein kinase</keyword>
<evidence type="ECO:0000256" key="14">
    <source>
        <dbReference type="ARBA" id="ARBA00023180"/>
    </source>
</evidence>
<dbReference type="InterPro" id="IPR024171">
    <property type="entry name" value="SRK-like_kinase"/>
</dbReference>
<dbReference type="GO" id="GO:0005524">
    <property type="term" value="F:ATP binding"/>
    <property type="evidence" value="ECO:0007669"/>
    <property type="project" value="UniProtKB-UniRule"/>
</dbReference>
<dbReference type="PROSITE" id="PS00107">
    <property type="entry name" value="PROTEIN_KINASE_ATP"/>
    <property type="match status" value="1"/>
</dbReference>
<dbReference type="SUPFAM" id="SSF56112">
    <property type="entry name" value="Protein kinase-like (PK-like)"/>
    <property type="match status" value="1"/>
</dbReference>
<evidence type="ECO:0000256" key="15">
    <source>
        <dbReference type="ARBA" id="ARBA00047899"/>
    </source>
</evidence>
<dbReference type="InterPro" id="IPR000719">
    <property type="entry name" value="Prot_kinase_dom"/>
</dbReference>
<dbReference type="GO" id="GO:0004674">
    <property type="term" value="F:protein serine/threonine kinase activity"/>
    <property type="evidence" value="ECO:0007669"/>
    <property type="project" value="UniProtKB-KW"/>
</dbReference>
<dbReference type="Pfam" id="PF01453">
    <property type="entry name" value="B_lectin"/>
    <property type="match status" value="1"/>
</dbReference>
<dbReference type="InterPro" id="IPR001480">
    <property type="entry name" value="Bulb-type_lectin_dom"/>
</dbReference>
<evidence type="ECO:0000256" key="4">
    <source>
        <dbReference type="ARBA" id="ARBA00022679"/>
    </source>
</evidence>
<dbReference type="Gene3D" id="3.30.200.20">
    <property type="entry name" value="Phosphorylase Kinase, domain 1"/>
    <property type="match status" value="1"/>
</dbReference>
<evidence type="ECO:0000256" key="20">
    <source>
        <dbReference type="SAM" id="SignalP"/>
    </source>
</evidence>
<sequence length="805" mass="88085">MRLLHVLLLLLLSLHAAPSPCPAATTTTDTVSPGNALAGTAARLVSNNSKFALGFFKTDSASPNTYLGIWFNKVPKPTPLWSANGESPVVDPASPELAISSDGNLVIRDQATRSVVWSTRANITTTTTTVAVLLSSGNLVLRSSTNASDVFWQSFDYPTDTLFAGAKIGWNKRTGLNRRLVSRKNALDQAPGLYSLEMTERDGVGHLLWNSTVAYWSSGEWNGNYFGLAPEMIGAVMPNFRFVNNDDEIYFMYTLHDDTVMVHTALDVSGRGLVGFWLDSKQDWLINYRQPVVQCDVYATCGPFTVCDDAADPVCSCMKGFSVRSPRDWELGDRRDGCARNTQLDCESSETNRTGLTDKFFTVQGVRMPQDAKKVQAATSGDDCSEICLRDCSCTAYSYWNGDCSVWHGKLYNVKQQSDASSDGNGETLYIRLAAKEVASGVATRKRGISVRVATGVAVGASAAALILVAILGLMIWRRKGKWFTSTIENPQGGIGIIAFRHIDLQRATRNFSERLGGGSFGSVFKGCLGDSVTLAVKRLDGARQGEKQFRAEVNSVGIIQHINLVKLIGFCCKDDKRLLVYEYMPNHSLDLHLFKANGTVLDWNLRYQIAIGVARGLAYLHTGCRDCIIHCDIKPENILLDASFVPKIADFGMAKVLGREFSQAITTMRGTIGYLAPEWIGGTAITSKVDVYSYVMVLFEVISGRKNSSPEYFGDGDYSSFFPMQVARKLRSGEVGSLVDEKLHGDVNLNEVERVCKVACWCIQENESARPTMAEVVQFLEGLSELGMPPLPRLLNAVTGGSPT</sequence>
<keyword evidence="11 19" id="KW-0472">Membrane</keyword>
<evidence type="ECO:0000259" key="21">
    <source>
        <dbReference type="PROSITE" id="PS50011"/>
    </source>
</evidence>
<evidence type="ECO:0000256" key="5">
    <source>
        <dbReference type="ARBA" id="ARBA00022692"/>
    </source>
</evidence>
<dbReference type="InterPro" id="IPR003609">
    <property type="entry name" value="Pan_app"/>
</dbReference>
<evidence type="ECO:0000256" key="1">
    <source>
        <dbReference type="ARBA" id="ARBA00004479"/>
    </source>
</evidence>
<keyword evidence="7 17" id="KW-0547">Nucleotide-binding</keyword>
<dbReference type="CDD" id="cd01098">
    <property type="entry name" value="PAN_AP_plant"/>
    <property type="match status" value="1"/>
</dbReference>
<dbReference type="InterPro" id="IPR036426">
    <property type="entry name" value="Bulb-type_lectin_dom_sf"/>
</dbReference>
<dbReference type="PANTHER" id="PTHR47974">
    <property type="entry name" value="OS07G0415500 PROTEIN"/>
    <property type="match status" value="1"/>
</dbReference>
<keyword evidence="8 17" id="KW-0418">Kinase</keyword>
<keyword evidence="13" id="KW-0675">Receptor</keyword>
<keyword evidence="6 20" id="KW-0732">Signal</keyword>
<dbReference type="SMART" id="SM00220">
    <property type="entry name" value="S_TKc"/>
    <property type="match status" value="1"/>
</dbReference>
<comment type="similarity">
    <text evidence="17">Belongs to the protein kinase superfamily. Ser/Thr protein kinase family.</text>
</comment>
<dbReference type="CDD" id="cd14066">
    <property type="entry name" value="STKc_IRAK"/>
    <property type="match status" value="1"/>
</dbReference>
<dbReference type="FunFam" id="2.90.10.10:FF:000002">
    <property type="entry name" value="Serine/threonine-protein kinase"/>
    <property type="match status" value="1"/>
</dbReference>
<dbReference type="InterPro" id="IPR017441">
    <property type="entry name" value="Protein_kinase_ATP_BS"/>
</dbReference>
<evidence type="ECO:0000256" key="18">
    <source>
        <dbReference type="PROSITE-ProRule" id="PRU10141"/>
    </source>
</evidence>
<dbReference type="Gene3D" id="2.90.10.10">
    <property type="entry name" value="Bulb-type lectin domain"/>
    <property type="match status" value="1"/>
</dbReference>
<dbReference type="SMART" id="SM00473">
    <property type="entry name" value="PAN_AP"/>
    <property type="match status" value="1"/>
</dbReference>
<feature type="signal peptide" evidence="20">
    <location>
        <begin position="1"/>
        <end position="16"/>
    </location>
</feature>
<dbReference type="FunFam" id="1.10.510.10:FF:000227">
    <property type="entry name" value="Serine/threonine-protein kinase"/>
    <property type="match status" value="1"/>
</dbReference>
<dbReference type="GO" id="GO:0048544">
    <property type="term" value="P:recognition of pollen"/>
    <property type="evidence" value="ECO:0007669"/>
    <property type="project" value="InterPro"/>
</dbReference>
<accession>A0A2R4QNS3</accession>
<evidence type="ECO:0000259" key="23">
    <source>
        <dbReference type="PROSITE" id="PS50948"/>
    </source>
</evidence>
<evidence type="ECO:0000256" key="8">
    <source>
        <dbReference type="ARBA" id="ARBA00022777"/>
    </source>
</evidence>
<dbReference type="SMART" id="SM00108">
    <property type="entry name" value="B_lectin"/>
    <property type="match status" value="1"/>
</dbReference>
<name>A0A2R4QNS3_9POAL</name>
<evidence type="ECO:0000256" key="9">
    <source>
        <dbReference type="ARBA" id="ARBA00022840"/>
    </source>
</evidence>
<dbReference type="PROSITE" id="PS50927">
    <property type="entry name" value="BULB_LECTIN"/>
    <property type="match status" value="1"/>
</dbReference>
<dbReference type="InterPro" id="IPR011009">
    <property type="entry name" value="Kinase-like_dom_sf"/>
</dbReference>
<dbReference type="GO" id="GO:0106310">
    <property type="term" value="F:protein serine kinase activity"/>
    <property type="evidence" value="ECO:0007669"/>
    <property type="project" value="RHEA"/>
</dbReference>
<dbReference type="Pfam" id="PF08276">
    <property type="entry name" value="PAN_2"/>
    <property type="match status" value="1"/>
</dbReference>
<dbReference type="Pfam" id="PF00954">
    <property type="entry name" value="S_locus_glycop"/>
    <property type="match status" value="1"/>
</dbReference>
<keyword evidence="4 17" id="KW-0808">Transferase</keyword>
<dbReference type="AlphaFoldDB" id="A0A2R4QNS3"/>
<dbReference type="InterPro" id="IPR000858">
    <property type="entry name" value="S_locus_glycoprot_dom"/>
</dbReference>
<evidence type="ECO:0000256" key="10">
    <source>
        <dbReference type="ARBA" id="ARBA00022989"/>
    </source>
</evidence>
<reference evidence="24" key="1">
    <citation type="journal article" date="2018" name="Front. Plant Sci.">
        <title>"Targeted Sequencing by Gene Synteny," a New Strategy for Polyploid Species: Sequencing and Physical Structure of a Complex Sugarcane Region.</title>
        <authorList>
            <person name="Mancini M.C."/>
            <person name="Cardoso-Silva C.B."/>
            <person name="Sforca D.A."/>
            <person name="Pereira de Souza A."/>
        </authorList>
    </citation>
    <scope>NUCLEOTIDE SEQUENCE</scope>
    <source>
        <strain evidence="24">Shy3280Sca061</strain>
    </source>
</reference>
<dbReference type="InterPro" id="IPR008271">
    <property type="entry name" value="Ser/Thr_kinase_AS"/>
</dbReference>
<comment type="catalytic activity">
    <reaction evidence="15 17">
        <text>L-threonyl-[protein] + ATP = O-phospho-L-threonyl-[protein] + ADP + H(+)</text>
        <dbReference type="Rhea" id="RHEA:46608"/>
        <dbReference type="Rhea" id="RHEA-COMP:11060"/>
        <dbReference type="Rhea" id="RHEA-COMP:11605"/>
        <dbReference type="ChEBI" id="CHEBI:15378"/>
        <dbReference type="ChEBI" id="CHEBI:30013"/>
        <dbReference type="ChEBI" id="CHEBI:30616"/>
        <dbReference type="ChEBI" id="CHEBI:61977"/>
        <dbReference type="ChEBI" id="CHEBI:456216"/>
        <dbReference type="EC" id="2.7.11.1"/>
    </reaction>
</comment>
<feature type="chain" id="PRO_5015303126" description="Receptor-like serine/threonine-protein kinase" evidence="20">
    <location>
        <begin position="17"/>
        <end position="805"/>
    </location>
</feature>
<keyword evidence="10 19" id="KW-1133">Transmembrane helix</keyword>
<feature type="domain" description="Apple" evidence="23">
    <location>
        <begin position="346"/>
        <end position="434"/>
    </location>
</feature>
<dbReference type="FunFam" id="3.30.200.20:FF:000250">
    <property type="entry name" value="Serine/threonine-protein kinase"/>
    <property type="match status" value="1"/>
</dbReference>
<gene>
    <name evidence="24" type="ORF">Shy3280Sca061_038</name>
</gene>
<dbReference type="GO" id="GO:0016020">
    <property type="term" value="C:membrane"/>
    <property type="evidence" value="ECO:0007669"/>
    <property type="project" value="UniProtKB-SubCell"/>
</dbReference>
<dbReference type="PROSITE" id="PS50011">
    <property type="entry name" value="PROTEIN_KINASE_DOM"/>
    <property type="match status" value="1"/>
</dbReference>
<evidence type="ECO:0000256" key="3">
    <source>
        <dbReference type="ARBA" id="ARBA00022536"/>
    </source>
</evidence>
<evidence type="ECO:0000256" key="12">
    <source>
        <dbReference type="ARBA" id="ARBA00023157"/>
    </source>
</evidence>